<dbReference type="SUPFAM" id="SSF55729">
    <property type="entry name" value="Acyl-CoA N-acyltransferases (Nat)"/>
    <property type="match status" value="1"/>
</dbReference>
<dbReference type="Gene3D" id="3.40.630.30">
    <property type="match status" value="1"/>
</dbReference>
<dbReference type="KEGG" id="rpx:Rpdx1_2529"/>
<accession>E6VFM8</accession>
<dbReference type="BioCyc" id="RPAL652103:RPDX1_RS12445-MONOMER"/>
<dbReference type="Proteomes" id="UP000001402">
    <property type="component" value="Chromosome"/>
</dbReference>
<dbReference type="HOGENOM" id="CLU_153890_0_0_5"/>
<dbReference type="EMBL" id="CP002418">
    <property type="protein sequence ID" value="ADU44120.1"/>
    <property type="molecule type" value="Genomic_DNA"/>
</dbReference>
<proteinExistence type="predicted"/>
<organism evidence="1 2">
    <name type="scientific">Rhodopseudomonas palustris (strain DX-1)</name>
    <dbReference type="NCBI Taxonomy" id="652103"/>
    <lineage>
        <taxon>Bacteria</taxon>
        <taxon>Pseudomonadati</taxon>
        <taxon>Pseudomonadota</taxon>
        <taxon>Alphaproteobacteria</taxon>
        <taxon>Hyphomicrobiales</taxon>
        <taxon>Nitrobacteraceae</taxon>
        <taxon>Rhodopseudomonas</taxon>
    </lineage>
</organism>
<dbReference type="InterPro" id="IPR016181">
    <property type="entry name" value="Acyl_CoA_acyltransferase"/>
</dbReference>
<name>E6VFM8_RHOPX</name>
<evidence type="ECO:0008006" key="3">
    <source>
        <dbReference type="Google" id="ProtNLM"/>
    </source>
</evidence>
<sequence>MIVTDDRVARFVGERCGTIVYPPFTCMGVEQGGRIVAGVVFNCFTGHDVHVTVAGDRGAFSRAFMRAVGRYVFDQLGCLRMSATTEQHAVISIAHRLGARTEGIKRDHFGPGRGGVLLGIVKSDWRL</sequence>
<dbReference type="STRING" id="652103.Rpdx1_2529"/>
<evidence type="ECO:0000313" key="1">
    <source>
        <dbReference type="EMBL" id="ADU44120.1"/>
    </source>
</evidence>
<evidence type="ECO:0000313" key="2">
    <source>
        <dbReference type="Proteomes" id="UP000001402"/>
    </source>
</evidence>
<gene>
    <name evidence="1" type="ordered locus">Rpdx1_2529</name>
</gene>
<reference evidence="1" key="1">
    <citation type="submission" date="2010-12" db="EMBL/GenBank/DDBJ databases">
        <title>Complete sequence of Rhodopseudomonas palustris DX-1.</title>
        <authorList>
            <consortium name="US DOE Joint Genome Institute"/>
            <person name="Lucas S."/>
            <person name="Copeland A."/>
            <person name="Lapidus A."/>
            <person name="Cheng J.-F."/>
            <person name="Goodwin L."/>
            <person name="Pitluck S."/>
            <person name="Misra M."/>
            <person name="Chertkov O."/>
            <person name="Detter J.C."/>
            <person name="Han C."/>
            <person name="Tapia R."/>
            <person name="Land M."/>
            <person name="Hauser L."/>
            <person name="Kyrpides N."/>
            <person name="Ivanova N."/>
            <person name="Ovchinnikova G."/>
            <person name="Logan B."/>
            <person name="Oda Y."/>
            <person name="Harwood C."/>
            <person name="Woyke T."/>
        </authorList>
    </citation>
    <scope>NUCLEOTIDE SEQUENCE [LARGE SCALE GENOMIC DNA]</scope>
    <source>
        <strain evidence="1">DX-1</strain>
    </source>
</reference>
<protein>
    <recommendedName>
        <fullName evidence="3">YitH acetyltransferase (GNAT) domain-containing protein</fullName>
    </recommendedName>
</protein>
<dbReference type="AlphaFoldDB" id="E6VFM8"/>
<dbReference type="eggNOG" id="COG1670">
    <property type="taxonomic scope" value="Bacteria"/>
</dbReference>